<dbReference type="GO" id="GO:0008203">
    <property type="term" value="P:cholesterol metabolic process"/>
    <property type="evidence" value="ECO:0007669"/>
    <property type="project" value="Ensembl"/>
</dbReference>
<dbReference type="GO" id="GO:0008206">
    <property type="term" value="P:bile acid metabolic process"/>
    <property type="evidence" value="ECO:0007669"/>
    <property type="project" value="Ensembl"/>
</dbReference>
<dbReference type="InParanoid" id="A0A803SY81"/>
<name>A0A803SY81_ANOCA</name>
<sequence>MVPSCNVRRGRGWTRWPLGSFPTLRSFSSRYFRWWYRKTRLEKKQPFIDLFNSQPLRQIYGCPLGGFGGGTITRGWKGDFCRWQLNPGLYHYKRVVADQFTVCLRRKGQTAYQQVLSVEQPSCLQGWNWSFCGHYAFYHALYPRAWSVYQLPGQDLVLTCRQVTPIIPHDYKETSLPVGVFVWEVENLRDEEVEVSIMFTFQNGTETKEDRRGGHWNEPFALREGGHCVRGVLLHHCLPVNGYTLAIAAREKACIRLLFPISSTSWAMVNEARGLSAGQLPVPLPPPCALTSCPSLPPSLRLSCRWYTRFFGREGDACPALAHYMLTHYPEWEKRIEAWQRPILEDSDLPAWYKSALFNELYFLSDGGTLWVEFQPEDAPSLAAGQGLSGLLPVLKEYGRFAYLEGQEYRMYNTYDVHFYASFALAMLWPKLELSLQYDMAVAVLSEDPRPRVYLMNGQTAQVKLRNVVPHDIGEPDEEPWQRVNAYLIHDTADWKDLNLKFVLQVYRDFFLTEDCTYLRDMWPVCQAVMESELKFDTDGDGLIENSGFADQTYDAWVVTGASAYCGGLWLAAVCMMCRMAEILGEGAALQRYSAILSSGAAAFERLLWNGRYYNYDSGGGPSSNSIMSDQLAGQWFLRACGLGEGKYQVFPQEHVQSALRTIYEMNVLGFSEGAMGAVNGMRPDGVPDTSSVQSDEVWVGVVYSLAATMIQEVSISLPFDFPLICYSKTSPQPPKFRTTSPIQRCGPIVKATGLVSVIKLRLGAALPFCFLHLRTFLINNIISVRIKARGQGVSVGWVSSNTIDHLLCTNTLMKFLKLLLSPIPFQC</sequence>
<feature type="domain" description="Glycosyl-hydrolase family 116 N-terminal" evidence="2">
    <location>
        <begin position="61"/>
        <end position="267"/>
    </location>
</feature>
<dbReference type="GO" id="GO:0005975">
    <property type="term" value="P:carbohydrate metabolic process"/>
    <property type="evidence" value="ECO:0007669"/>
    <property type="project" value="InterPro"/>
</dbReference>
<protein>
    <submittedName>
        <fullName evidence="3">Glucosylceramidase beta 2</fullName>
    </submittedName>
</protein>
<gene>
    <name evidence="3" type="primary">GBA2</name>
</gene>
<dbReference type="GO" id="GO:0046527">
    <property type="term" value="F:glucosyltransferase activity"/>
    <property type="evidence" value="ECO:0007669"/>
    <property type="project" value="Ensembl"/>
</dbReference>
<dbReference type="InterPro" id="IPR052566">
    <property type="entry name" value="Non-lysos_glucosylceramidase"/>
</dbReference>
<dbReference type="Proteomes" id="UP000001646">
    <property type="component" value="Unplaced"/>
</dbReference>
<accession>A0A803SY81</accession>
<keyword evidence="4" id="KW-1185">Reference proteome</keyword>
<dbReference type="InterPro" id="IPR008928">
    <property type="entry name" value="6-hairpin_glycosidase_sf"/>
</dbReference>
<dbReference type="GO" id="GO:0016139">
    <property type="term" value="P:glycoside catabolic process"/>
    <property type="evidence" value="ECO:0007669"/>
    <property type="project" value="Ensembl"/>
</dbReference>
<dbReference type="GO" id="GO:0004348">
    <property type="term" value="F:glucosylceramidase activity"/>
    <property type="evidence" value="ECO:0007669"/>
    <property type="project" value="Ensembl"/>
</dbReference>
<reference evidence="3" key="1">
    <citation type="submission" date="2009-12" db="EMBL/GenBank/DDBJ databases">
        <title>The Genome Sequence of Anolis carolinensis (Green Anole Lizard).</title>
        <authorList>
            <consortium name="The Genome Sequencing Platform"/>
            <person name="Di Palma F."/>
            <person name="Alfoldi J."/>
            <person name="Heiman D."/>
            <person name="Young S."/>
            <person name="Grabherr M."/>
            <person name="Johnson J."/>
            <person name="Lander E.S."/>
            <person name="Lindblad-Toh K."/>
        </authorList>
    </citation>
    <scope>NUCLEOTIDE SEQUENCE [LARGE SCALE GENOMIC DNA]</scope>
    <source>
        <strain evidence="3">JBL SC #1</strain>
    </source>
</reference>
<dbReference type="InterPro" id="IPR012341">
    <property type="entry name" value="6hp_glycosidase-like_sf"/>
</dbReference>
<dbReference type="GO" id="GO:0007417">
    <property type="term" value="P:central nervous system development"/>
    <property type="evidence" value="ECO:0000318"/>
    <property type="project" value="GO_Central"/>
</dbReference>
<dbReference type="Pfam" id="PF04685">
    <property type="entry name" value="DUF608"/>
    <property type="match status" value="1"/>
</dbReference>
<dbReference type="SUPFAM" id="SSF48208">
    <property type="entry name" value="Six-hairpin glycosidases"/>
    <property type="match status" value="1"/>
</dbReference>
<dbReference type="GO" id="GO:0006680">
    <property type="term" value="P:glucosylceramide catabolic process"/>
    <property type="evidence" value="ECO:0007669"/>
    <property type="project" value="Ensembl"/>
</dbReference>
<reference evidence="3" key="3">
    <citation type="submission" date="2025-09" db="UniProtKB">
        <authorList>
            <consortium name="Ensembl"/>
        </authorList>
    </citation>
    <scope>IDENTIFICATION</scope>
</reference>
<dbReference type="GO" id="GO:0008422">
    <property type="term" value="F:beta-glucosidase activity"/>
    <property type="evidence" value="ECO:0000318"/>
    <property type="project" value="GO_Central"/>
</dbReference>
<dbReference type="GO" id="GO:0030833">
    <property type="term" value="P:regulation of actin filament polymerization"/>
    <property type="evidence" value="ECO:0007669"/>
    <property type="project" value="Ensembl"/>
</dbReference>
<dbReference type="InterPro" id="IPR006775">
    <property type="entry name" value="GH116_catalytic"/>
</dbReference>
<organism evidence="3 4">
    <name type="scientific">Anolis carolinensis</name>
    <name type="common">Green anole</name>
    <name type="synonym">American chameleon</name>
    <dbReference type="NCBI Taxonomy" id="28377"/>
    <lineage>
        <taxon>Eukaryota</taxon>
        <taxon>Metazoa</taxon>
        <taxon>Chordata</taxon>
        <taxon>Craniata</taxon>
        <taxon>Vertebrata</taxon>
        <taxon>Euteleostomi</taxon>
        <taxon>Lepidosauria</taxon>
        <taxon>Squamata</taxon>
        <taxon>Bifurcata</taxon>
        <taxon>Unidentata</taxon>
        <taxon>Episquamata</taxon>
        <taxon>Toxicofera</taxon>
        <taxon>Iguania</taxon>
        <taxon>Dactyloidae</taxon>
        <taxon>Anolis</taxon>
    </lineage>
</organism>
<dbReference type="GO" id="GO:0000139">
    <property type="term" value="C:Golgi membrane"/>
    <property type="evidence" value="ECO:0007669"/>
    <property type="project" value="Ensembl"/>
</dbReference>
<dbReference type="PANTHER" id="PTHR12654">
    <property type="entry name" value="BILE ACID BETA-GLUCOSIDASE-RELATED"/>
    <property type="match status" value="1"/>
</dbReference>
<dbReference type="GeneTree" id="ENSGT00390000010998"/>
<dbReference type="Gene3D" id="1.50.10.10">
    <property type="match status" value="1"/>
</dbReference>
<dbReference type="GO" id="GO:0050295">
    <property type="term" value="F:steryl-beta-glucosidase activity"/>
    <property type="evidence" value="ECO:0007669"/>
    <property type="project" value="Ensembl"/>
</dbReference>
<proteinExistence type="predicted"/>
<dbReference type="AlphaFoldDB" id="A0A803SY81"/>
<dbReference type="GO" id="GO:0005789">
    <property type="term" value="C:endoplasmic reticulum membrane"/>
    <property type="evidence" value="ECO:0007669"/>
    <property type="project" value="Ensembl"/>
</dbReference>
<dbReference type="GO" id="GO:0021954">
    <property type="term" value="P:central nervous system neuron development"/>
    <property type="evidence" value="ECO:0007669"/>
    <property type="project" value="Ensembl"/>
</dbReference>
<evidence type="ECO:0000313" key="4">
    <source>
        <dbReference type="Proteomes" id="UP000001646"/>
    </source>
</evidence>
<evidence type="ECO:0000313" key="3">
    <source>
        <dbReference type="Ensembl" id="ENSACAP00000027921.1"/>
    </source>
</evidence>
<dbReference type="Ensembl" id="ENSACAT00000038629.1">
    <property type="protein sequence ID" value="ENSACAP00000027921.1"/>
    <property type="gene ID" value="ENSACAG00000011497.4"/>
</dbReference>
<dbReference type="Bgee" id="ENSACAG00000011497">
    <property type="expression patterns" value="Expressed in kidney and 10 other cell types or tissues"/>
</dbReference>
<dbReference type="Pfam" id="PF12215">
    <property type="entry name" value="Glyco_hydr_116N"/>
    <property type="match status" value="1"/>
</dbReference>
<dbReference type="PANTHER" id="PTHR12654:SF0">
    <property type="entry name" value="NON-LYSOSOMAL GLUCOSYLCERAMIDASE"/>
    <property type="match status" value="1"/>
</dbReference>
<reference evidence="3" key="2">
    <citation type="submission" date="2025-08" db="UniProtKB">
        <authorList>
            <consortium name="Ensembl"/>
        </authorList>
    </citation>
    <scope>IDENTIFICATION</scope>
</reference>
<evidence type="ECO:0000259" key="1">
    <source>
        <dbReference type="Pfam" id="PF04685"/>
    </source>
</evidence>
<dbReference type="GO" id="GO:0031113">
    <property type="term" value="P:regulation of microtubule polymerization"/>
    <property type="evidence" value="ECO:0007669"/>
    <property type="project" value="Ensembl"/>
</dbReference>
<feature type="domain" description="Glycosyl-hydrolase family 116 catalytic region" evidence="1">
    <location>
        <begin position="399"/>
        <end position="730"/>
    </location>
</feature>
<dbReference type="GO" id="GO:0005829">
    <property type="term" value="C:cytosol"/>
    <property type="evidence" value="ECO:0007669"/>
    <property type="project" value="Ensembl"/>
</dbReference>
<dbReference type="InterPro" id="IPR024462">
    <property type="entry name" value="GH116_N"/>
</dbReference>
<dbReference type="GO" id="GO:0097035">
    <property type="term" value="P:regulation of membrane lipid distribution"/>
    <property type="evidence" value="ECO:0007669"/>
    <property type="project" value="Ensembl"/>
</dbReference>
<evidence type="ECO:0000259" key="2">
    <source>
        <dbReference type="Pfam" id="PF12215"/>
    </source>
</evidence>